<proteinExistence type="predicted"/>
<dbReference type="EMBL" id="JAUESC010000004">
    <property type="protein sequence ID" value="KAK0596154.1"/>
    <property type="molecule type" value="Genomic_DNA"/>
</dbReference>
<reference evidence="5" key="2">
    <citation type="submission" date="2023-06" db="EMBL/GenBank/DDBJ databases">
        <authorList>
            <person name="Swenson N.G."/>
            <person name="Wegrzyn J.L."/>
            <person name="Mcevoy S.L."/>
        </authorList>
    </citation>
    <scope>NUCLEOTIDE SEQUENCE</scope>
    <source>
        <strain evidence="5">NS2018</strain>
        <tissue evidence="5">Leaf</tissue>
    </source>
</reference>
<protein>
    <recommendedName>
        <fullName evidence="4">Mediator complex subunit 15 KIX domain-containing protein</fullName>
    </recommendedName>
</protein>
<evidence type="ECO:0000313" key="5">
    <source>
        <dbReference type="EMBL" id="KAK0596154.1"/>
    </source>
</evidence>
<feature type="domain" description="Mediator complex subunit 15 KIX" evidence="4">
    <location>
        <begin position="72"/>
        <end position="133"/>
    </location>
</feature>
<evidence type="ECO:0000256" key="1">
    <source>
        <dbReference type="ARBA" id="ARBA00004123"/>
    </source>
</evidence>
<name>A0AA39VRN4_ACESA</name>
<dbReference type="GO" id="GO:0003713">
    <property type="term" value="F:transcription coactivator activity"/>
    <property type="evidence" value="ECO:0007669"/>
    <property type="project" value="InterPro"/>
</dbReference>
<accession>A0AA39VRN4</accession>
<dbReference type="Gene3D" id="1.10.246.20">
    <property type="entry name" value="Coactivator CBP, KIX domain"/>
    <property type="match status" value="1"/>
</dbReference>
<comment type="caution">
    <text evidence="5">The sequence shown here is derived from an EMBL/GenBank/DDBJ whole genome shotgun (WGS) entry which is preliminary data.</text>
</comment>
<dbReference type="GO" id="GO:0031490">
    <property type="term" value="F:chromatin DNA binding"/>
    <property type="evidence" value="ECO:0007669"/>
    <property type="project" value="InterPro"/>
</dbReference>
<feature type="region of interest" description="Disordered" evidence="3">
    <location>
        <begin position="37"/>
        <end position="65"/>
    </location>
</feature>
<reference evidence="5" key="1">
    <citation type="journal article" date="2022" name="Plant J.">
        <title>Strategies of tolerance reflected in two North American maple genomes.</title>
        <authorList>
            <person name="McEvoy S.L."/>
            <person name="Sezen U.U."/>
            <person name="Trouern-Trend A."/>
            <person name="McMahon S.M."/>
            <person name="Schaberg P.G."/>
            <person name="Yang J."/>
            <person name="Wegrzyn J.L."/>
            <person name="Swenson N.G."/>
        </authorList>
    </citation>
    <scope>NUCLEOTIDE SEQUENCE</scope>
    <source>
        <strain evidence="5">NS2018</strain>
    </source>
</reference>
<keyword evidence="6" id="KW-1185">Reference proteome</keyword>
<dbReference type="GO" id="GO:0005634">
    <property type="term" value="C:nucleus"/>
    <property type="evidence" value="ECO:0007669"/>
    <property type="project" value="UniProtKB-SubCell"/>
</dbReference>
<organism evidence="5 6">
    <name type="scientific">Acer saccharum</name>
    <name type="common">Sugar maple</name>
    <dbReference type="NCBI Taxonomy" id="4024"/>
    <lineage>
        <taxon>Eukaryota</taxon>
        <taxon>Viridiplantae</taxon>
        <taxon>Streptophyta</taxon>
        <taxon>Embryophyta</taxon>
        <taxon>Tracheophyta</taxon>
        <taxon>Spermatophyta</taxon>
        <taxon>Magnoliopsida</taxon>
        <taxon>eudicotyledons</taxon>
        <taxon>Gunneridae</taxon>
        <taxon>Pentapetalae</taxon>
        <taxon>rosids</taxon>
        <taxon>malvids</taxon>
        <taxon>Sapindales</taxon>
        <taxon>Sapindaceae</taxon>
        <taxon>Hippocastanoideae</taxon>
        <taxon>Acereae</taxon>
        <taxon>Acer</taxon>
    </lineage>
</organism>
<evidence type="ECO:0000313" key="6">
    <source>
        <dbReference type="Proteomes" id="UP001168877"/>
    </source>
</evidence>
<comment type="subcellular location">
    <subcellularLocation>
        <location evidence="1">Nucleus</location>
    </subcellularLocation>
</comment>
<sequence length="140" mass="16297">MGRRNEVIVLDRLQFLCLKNLPKLRRFCSEAEVASSSDQEKQMVDTPMPFFDGKPTSPVGESSMDADDWKTLDSRRIIINAITEELKRHTPLFGPEDLKQLRKIAVRFEKEIYTCASNQLDYLWKISMKMRSLILENKKS</sequence>
<gene>
    <name evidence="5" type="ORF">LWI29_013268</name>
</gene>
<evidence type="ECO:0000259" key="4">
    <source>
        <dbReference type="Pfam" id="PF16987"/>
    </source>
</evidence>
<dbReference type="Proteomes" id="UP001168877">
    <property type="component" value="Unassembled WGS sequence"/>
</dbReference>
<dbReference type="AlphaFoldDB" id="A0AA39VRN4"/>
<dbReference type="PANTHER" id="PTHR33137">
    <property type="entry name" value="MEDIATOR OF RNA POLYMERASE II TRANSCRIPTION SUBUNIT 15A-RELATED"/>
    <property type="match status" value="1"/>
</dbReference>
<dbReference type="PANTHER" id="PTHR33137:SF4">
    <property type="entry name" value="MEDIATOR OF RNA POLYMERASE II TRANSCRIPTION SUBUNIT 15A-RELATED"/>
    <property type="match status" value="1"/>
</dbReference>
<keyword evidence="2" id="KW-0539">Nucleus</keyword>
<dbReference type="Pfam" id="PF16987">
    <property type="entry name" value="KIX_2"/>
    <property type="match status" value="1"/>
</dbReference>
<evidence type="ECO:0000256" key="3">
    <source>
        <dbReference type="SAM" id="MobiDB-lite"/>
    </source>
</evidence>
<dbReference type="InterPro" id="IPR036529">
    <property type="entry name" value="KIX_dom_sf"/>
</dbReference>
<dbReference type="InterPro" id="IPR044661">
    <property type="entry name" value="MED15a/b/c-like"/>
</dbReference>
<evidence type="ECO:0000256" key="2">
    <source>
        <dbReference type="ARBA" id="ARBA00023242"/>
    </source>
</evidence>
<dbReference type="InterPro" id="IPR036546">
    <property type="entry name" value="MED15_KIX"/>
</dbReference>